<dbReference type="EMBL" id="JBHRSF010000083">
    <property type="protein sequence ID" value="MFC2996780.1"/>
    <property type="molecule type" value="Genomic_DNA"/>
</dbReference>
<feature type="non-terminal residue" evidence="2">
    <location>
        <position position="32"/>
    </location>
</feature>
<sequence length="32" mass="3952">MQEQQQEKEEALRQMFKSTQQENQQLQEKLKS</sequence>
<evidence type="ECO:0000256" key="1">
    <source>
        <dbReference type="SAM" id="MobiDB-lite"/>
    </source>
</evidence>
<feature type="region of interest" description="Disordered" evidence="1">
    <location>
        <begin position="1"/>
        <end position="32"/>
    </location>
</feature>
<gene>
    <name evidence="2" type="ORF">ACFODO_16235</name>
</gene>
<accession>A0ABV7BGW7</accession>
<name>A0ABV7BGW7_9GAMM</name>
<proteinExistence type="predicted"/>
<feature type="compositionally biased region" description="Low complexity" evidence="1">
    <location>
        <begin position="20"/>
        <end position="32"/>
    </location>
</feature>
<evidence type="ECO:0008006" key="4">
    <source>
        <dbReference type="Google" id="ProtNLM"/>
    </source>
</evidence>
<comment type="caution">
    <text evidence="2">The sequence shown here is derived from an EMBL/GenBank/DDBJ whole genome shotgun (WGS) entry which is preliminary data.</text>
</comment>
<dbReference type="RefSeq" id="WP_378227718.1">
    <property type="nucleotide sequence ID" value="NZ_JBHRSF010000083.1"/>
</dbReference>
<protein>
    <recommendedName>
        <fullName evidence="4">Mobilization protein</fullName>
    </recommendedName>
</protein>
<feature type="compositionally biased region" description="Basic and acidic residues" evidence="1">
    <location>
        <begin position="1"/>
        <end position="12"/>
    </location>
</feature>
<evidence type="ECO:0000313" key="3">
    <source>
        <dbReference type="Proteomes" id="UP001595455"/>
    </source>
</evidence>
<reference evidence="3" key="1">
    <citation type="journal article" date="2019" name="Int. J. Syst. Evol. Microbiol.">
        <title>The Global Catalogue of Microorganisms (GCM) 10K type strain sequencing project: providing services to taxonomists for standard genome sequencing and annotation.</title>
        <authorList>
            <consortium name="The Broad Institute Genomics Platform"/>
            <consortium name="The Broad Institute Genome Sequencing Center for Infectious Disease"/>
            <person name="Wu L."/>
            <person name="Ma J."/>
        </authorList>
    </citation>
    <scope>NUCLEOTIDE SEQUENCE [LARGE SCALE GENOMIC DNA]</scope>
    <source>
        <strain evidence="3">KCTC 62575</strain>
    </source>
</reference>
<keyword evidence="3" id="KW-1185">Reference proteome</keyword>
<organism evidence="2 3">
    <name type="scientific">Acinetobacter sichuanensis</name>
    <dbReference type="NCBI Taxonomy" id="2136183"/>
    <lineage>
        <taxon>Bacteria</taxon>
        <taxon>Pseudomonadati</taxon>
        <taxon>Pseudomonadota</taxon>
        <taxon>Gammaproteobacteria</taxon>
        <taxon>Moraxellales</taxon>
        <taxon>Moraxellaceae</taxon>
        <taxon>Acinetobacter</taxon>
    </lineage>
</organism>
<dbReference type="Proteomes" id="UP001595455">
    <property type="component" value="Unassembled WGS sequence"/>
</dbReference>
<evidence type="ECO:0000313" key="2">
    <source>
        <dbReference type="EMBL" id="MFC2996780.1"/>
    </source>
</evidence>